<feature type="region of interest" description="Disordered" evidence="1">
    <location>
        <begin position="45"/>
        <end position="95"/>
    </location>
</feature>
<evidence type="ECO:0000313" key="3">
    <source>
        <dbReference type="Proteomes" id="UP000815677"/>
    </source>
</evidence>
<evidence type="ECO:0000313" key="2">
    <source>
        <dbReference type="EMBL" id="GAT56228.1"/>
    </source>
</evidence>
<dbReference type="EMBL" id="DF849259">
    <property type="protein sequence ID" value="GAT56228.1"/>
    <property type="molecule type" value="Genomic_DNA"/>
</dbReference>
<evidence type="ECO:0000256" key="1">
    <source>
        <dbReference type="SAM" id="MobiDB-lite"/>
    </source>
</evidence>
<organism evidence="2 3">
    <name type="scientific">Mycena chlorophos</name>
    <name type="common">Agaric fungus</name>
    <name type="synonym">Agaricus chlorophos</name>
    <dbReference type="NCBI Taxonomy" id="658473"/>
    <lineage>
        <taxon>Eukaryota</taxon>
        <taxon>Fungi</taxon>
        <taxon>Dikarya</taxon>
        <taxon>Basidiomycota</taxon>
        <taxon>Agaricomycotina</taxon>
        <taxon>Agaricomycetes</taxon>
        <taxon>Agaricomycetidae</taxon>
        <taxon>Agaricales</taxon>
        <taxon>Marasmiineae</taxon>
        <taxon>Mycenaceae</taxon>
        <taxon>Mycena</taxon>
    </lineage>
</organism>
<feature type="compositionally biased region" description="Low complexity" evidence="1">
    <location>
        <begin position="180"/>
        <end position="190"/>
    </location>
</feature>
<proteinExistence type="predicted"/>
<feature type="compositionally biased region" description="Low complexity" evidence="1">
    <location>
        <begin position="205"/>
        <end position="231"/>
    </location>
</feature>
<feature type="region of interest" description="Disordered" evidence="1">
    <location>
        <begin position="163"/>
        <end position="269"/>
    </location>
</feature>
<name>A0ABQ0LYV1_MYCCL</name>
<feature type="compositionally biased region" description="Low complexity" evidence="1">
    <location>
        <begin position="53"/>
        <end position="89"/>
    </location>
</feature>
<reference evidence="2" key="1">
    <citation type="submission" date="2014-09" db="EMBL/GenBank/DDBJ databases">
        <title>Genome sequence of the luminous mushroom Mycena chlorophos for searching fungal bioluminescence genes.</title>
        <authorList>
            <person name="Tanaka Y."/>
            <person name="Kasuga D."/>
            <person name="Oba Y."/>
            <person name="Hase S."/>
            <person name="Sato K."/>
            <person name="Oba Y."/>
            <person name="Sakakibara Y."/>
        </authorList>
    </citation>
    <scope>NUCLEOTIDE SEQUENCE</scope>
</reference>
<keyword evidence="3" id="KW-1185">Reference proteome</keyword>
<feature type="compositionally biased region" description="Basic and acidic residues" evidence="1">
    <location>
        <begin position="248"/>
        <end position="259"/>
    </location>
</feature>
<feature type="region of interest" description="Disordered" evidence="1">
    <location>
        <begin position="117"/>
        <end position="147"/>
    </location>
</feature>
<sequence length="269" mass="28297">MEWRRFTEASLCFEQGSGSLEGIAARSYHHDRAQEPVPARCLRLRAPPKGVLPSSPDSSTRRASATSLRPSFPFSKRRSSSTSITSSVSAPPNAVSTVPMPIRPGFHPLCPLPTPVRPDSLAMPAPPLGNARLPRPRSGSGAPPVDINAIRVAPPIQEQLDANTKTKPKTVPPAPPSSPAAPIGSPSFASRVKDFMLGSAHGRRTSSTSSSSSSTGSAFSASTSSTFSASSVENGQNADVGKLSRSRSMTDEGPKDQKIYPKHPNLPAQ</sequence>
<dbReference type="Proteomes" id="UP000815677">
    <property type="component" value="Unassembled WGS sequence"/>
</dbReference>
<feature type="compositionally biased region" description="Pro residues" evidence="1">
    <location>
        <begin position="170"/>
        <end position="179"/>
    </location>
</feature>
<gene>
    <name evidence="2" type="ORF">MCHLO_12911</name>
</gene>
<protein>
    <submittedName>
        <fullName evidence="2">Uncharacterized protein</fullName>
    </submittedName>
</protein>
<accession>A0ABQ0LYV1</accession>